<evidence type="ECO:0000313" key="1">
    <source>
        <dbReference type="EMBL" id="CAI9943711.1"/>
    </source>
</evidence>
<accession>A0AA86PQ93</accession>
<proteinExistence type="predicted"/>
<protein>
    <submittedName>
        <fullName evidence="2">Hypothetical_protein</fullName>
    </submittedName>
</protein>
<comment type="caution">
    <text evidence="1">The sequence shown here is derived from an EMBL/GenBank/DDBJ whole genome shotgun (WGS) entry which is preliminary data.</text>
</comment>
<evidence type="ECO:0000313" key="3">
    <source>
        <dbReference type="Proteomes" id="UP001642409"/>
    </source>
</evidence>
<sequence>MISSTVPISVMFPVEVDRNSKFMSRFLTLVLVDRCWMTFNCAALLTEIVLPRRDMIDTWFKTLVSQFVRMDPEFTVWVPTCTFKLQKYACQLNSQNCEILSSTLSTTQYKRKLSKWDIYLSIYVNLKVSVDNLCMSSSNYKGDGIFEEQIKAFIVDAIEYQLFKHQCFRRRRMGWDKSIYFREQNPALNRMRDHLQVFRRPGRNSLFDSQQQAKIFSSVKRIT</sequence>
<reference evidence="2 3" key="2">
    <citation type="submission" date="2024-07" db="EMBL/GenBank/DDBJ databases">
        <authorList>
            <person name="Akdeniz Z."/>
        </authorList>
    </citation>
    <scope>NUCLEOTIDE SEQUENCE [LARGE SCALE GENOMIC DNA]</scope>
</reference>
<organism evidence="1">
    <name type="scientific">Hexamita inflata</name>
    <dbReference type="NCBI Taxonomy" id="28002"/>
    <lineage>
        <taxon>Eukaryota</taxon>
        <taxon>Metamonada</taxon>
        <taxon>Diplomonadida</taxon>
        <taxon>Hexamitidae</taxon>
        <taxon>Hexamitinae</taxon>
        <taxon>Hexamita</taxon>
    </lineage>
</organism>
<evidence type="ECO:0000313" key="2">
    <source>
        <dbReference type="EMBL" id="CAL6046123.1"/>
    </source>
</evidence>
<dbReference type="AlphaFoldDB" id="A0AA86PQ93"/>
<keyword evidence="3" id="KW-1185">Reference proteome</keyword>
<reference evidence="1" key="1">
    <citation type="submission" date="2023-06" db="EMBL/GenBank/DDBJ databases">
        <authorList>
            <person name="Kurt Z."/>
        </authorList>
    </citation>
    <scope>NUCLEOTIDE SEQUENCE</scope>
</reference>
<dbReference type="EMBL" id="CAXDID020000167">
    <property type="protein sequence ID" value="CAL6046123.1"/>
    <property type="molecule type" value="Genomic_DNA"/>
</dbReference>
<dbReference type="EMBL" id="CATOUU010000718">
    <property type="protein sequence ID" value="CAI9943711.1"/>
    <property type="molecule type" value="Genomic_DNA"/>
</dbReference>
<name>A0AA86PQ93_9EUKA</name>
<dbReference type="Proteomes" id="UP001642409">
    <property type="component" value="Unassembled WGS sequence"/>
</dbReference>
<gene>
    <name evidence="1" type="ORF">HINF_LOCUS31356</name>
    <name evidence="2" type="ORF">HINF_LOCUS41573</name>
</gene>